<dbReference type="EMBL" id="SJPX01000006">
    <property type="protein sequence ID" value="TWU46880.1"/>
    <property type="molecule type" value="Genomic_DNA"/>
</dbReference>
<dbReference type="AlphaFoldDB" id="A0A5C6EE02"/>
<name>A0A5C6EE02_9BACT</name>
<evidence type="ECO:0000313" key="1">
    <source>
        <dbReference type="EMBL" id="TWU46880.1"/>
    </source>
</evidence>
<gene>
    <name evidence="1" type="ORF">Poly59_58530</name>
</gene>
<reference evidence="1 2" key="1">
    <citation type="submission" date="2019-02" db="EMBL/GenBank/DDBJ databases">
        <title>Deep-cultivation of Planctomycetes and their phenomic and genomic characterization uncovers novel biology.</title>
        <authorList>
            <person name="Wiegand S."/>
            <person name="Jogler M."/>
            <person name="Boedeker C."/>
            <person name="Pinto D."/>
            <person name="Vollmers J."/>
            <person name="Rivas-Marin E."/>
            <person name="Kohn T."/>
            <person name="Peeters S.H."/>
            <person name="Heuer A."/>
            <person name="Rast P."/>
            <person name="Oberbeckmann S."/>
            <person name="Bunk B."/>
            <person name="Jeske O."/>
            <person name="Meyerdierks A."/>
            <person name="Storesund J.E."/>
            <person name="Kallscheuer N."/>
            <person name="Luecker S."/>
            <person name="Lage O.M."/>
            <person name="Pohl T."/>
            <person name="Merkel B.J."/>
            <person name="Hornburger P."/>
            <person name="Mueller R.-W."/>
            <person name="Bruemmer F."/>
            <person name="Labrenz M."/>
            <person name="Spormann A.M."/>
            <person name="Op Den Camp H."/>
            <person name="Overmann J."/>
            <person name="Amann R."/>
            <person name="Jetten M.S.M."/>
            <person name="Mascher T."/>
            <person name="Medema M.H."/>
            <person name="Devos D.P."/>
            <person name="Kaster A.-K."/>
            <person name="Ovreas L."/>
            <person name="Rohde M."/>
            <person name="Galperin M.Y."/>
            <person name="Jogler C."/>
        </authorList>
    </citation>
    <scope>NUCLEOTIDE SEQUENCE [LARGE SCALE GENOMIC DNA]</scope>
    <source>
        <strain evidence="1 2">Poly59</strain>
    </source>
</reference>
<protein>
    <submittedName>
        <fullName evidence="1">Uncharacterized protein</fullName>
    </submittedName>
</protein>
<sequence>MFPELLHRSGHDDEQAVTKKEMVIVSVVLLCLIRKFRVAANDNEPITYPVSGSSWACIPILS</sequence>
<comment type="caution">
    <text evidence="1">The sequence shown here is derived from an EMBL/GenBank/DDBJ whole genome shotgun (WGS) entry which is preliminary data.</text>
</comment>
<keyword evidence="2" id="KW-1185">Reference proteome</keyword>
<proteinExistence type="predicted"/>
<accession>A0A5C6EE02</accession>
<evidence type="ECO:0000313" key="2">
    <source>
        <dbReference type="Proteomes" id="UP000317977"/>
    </source>
</evidence>
<dbReference type="Proteomes" id="UP000317977">
    <property type="component" value="Unassembled WGS sequence"/>
</dbReference>
<organism evidence="1 2">
    <name type="scientific">Rubripirellula reticaptiva</name>
    <dbReference type="NCBI Taxonomy" id="2528013"/>
    <lineage>
        <taxon>Bacteria</taxon>
        <taxon>Pseudomonadati</taxon>
        <taxon>Planctomycetota</taxon>
        <taxon>Planctomycetia</taxon>
        <taxon>Pirellulales</taxon>
        <taxon>Pirellulaceae</taxon>
        <taxon>Rubripirellula</taxon>
    </lineage>
</organism>